<evidence type="ECO:0000256" key="9">
    <source>
        <dbReference type="SAM" id="MobiDB-lite"/>
    </source>
</evidence>
<keyword evidence="8" id="KW-0464">Manganese</keyword>
<dbReference type="GO" id="GO:1990074">
    <property type="term" value="P:polyuridylation-dependent mRNA catabolic process"/>
    <property type="evidence" value="ECO:0007669"/>
    <property type="project" value="UniProtKB-UniRule"/>
</dbReference>
<dbReference type="Proteomes" id="UP000887575">
    <property type="component" value="Unassembled WGS sequence"/>
</dbReference>
<dbReference type="Pfam" id="PF17877">
    <property type="entry name" value="Dis3l2_C_term"/>
    <property type="match status" value="1"/>
</dbReference>
<feature type="site" description="Important for catalytic activity" evidence="8">
    <location>
        <position position="657"/>
    </location>
</feature>
<feature type="region of interest" description="Disordered" evidence="9">
    <location>
        <begin position="441"/>
        <end position="480"/>
    </location>
</feature>
<dbReference type="AlphaFoldDB" id="A0AAF3ET15"/>
<keyword evidence="1 8" id="KW-0963">Cytoplasm</keyword>
<dbReference type="InterPro" id="IPR028591">
    <property type="entry name" value="DIS3L2"/>
</dbReference>
<dbReference type="GO" id="GO:0000956">
    <property type="term" value="P:nuclear-transcribed mRNA catabolic process"/>
    <property type="evidence" value="ECO:0007669"/>
    <property type="project" value="UniProtKB-UniRule"/>
</dbReference>
<feature type="domain" description="RNB" evidence="10">
    <location>
        <begin position="637"/>
        <end position="993"/>
    </location>
</feature>
<evidence type="ECO:0000313" key="12">
    <source>
        <dbReference type="WBParaSite" id="MBELARI_LOCUS17292"/>
    </source>
</evidence>
<feature type="binding site" evidence="8">
    <location>
        <position position="658"/>
    </location>
    <ligand>
        <name>Mg(2+)</name>
        <dbReference type="ChEBI" id="CHEBI:18420"/>
    </ligand>
</feature>
<evidence type="ECO:0000256" key="5">
    <source>
        <dbReference type="ARBA" id="ARBA00022839"/>
    </source>
</evidence>
<sequence length="1180" mass="131957">MARPLDFSGLPAKTSAGFDSVNYGVAVQGLSDEQLDLLNKCRHDGSAFGEPPTTPKLRTGHITVEELIGGKGNDASNIPIMERLKISRPVMRKAVFDAAGEHVPLVPGFPIPMRTQNRGDMGLTSTMFRPELFKTTMEAYGSANQQQQQSGSDVTCMLHLFKGVSSAMNKGRGNFDYGAADYTYSPEPDLIPWESPEYNRMSMRNERSKPKFPHSTQKVSQMRSNGPHRGGYGGQHANRGTSSNNAFESHSGTNQGQNQKAKKPYFMPYFYPDDVKRGLGDPQSKLVEGVLRVNQRNYEESYIDNPEGDLDLLILGVHDRNRALHGDLVVVRIKERENWVVLEGPYKAWRESHQSKEANKEEKKIVEQNESSMFNVTGLSVSASSLTEPVPISQSMCYSRTNLIRVAVQMEMATPKPTDTQKTRLALKPDIQTMLANLGINKSDDVDSDPTSLRRLSSSQPVVKKSPNGTGSQNKRSSMRTLADLPEDSKIVPDSCLQKTAEVVFIAQQKNCRTAMGQLKVMADGNRNWALFSPTDPRMPRMMLPADQLPANFFERPQDYQKFLFVAKMVDWASTAQFARGKLERHLGLAGDIDTETEGLLLSNNIDTKEFSPLALSSLPITESSQWHIEEKEFKYRVDLRDELIFTIDPVTARDLDDALHIKPCADIDGKGTHGWEIGVHIADVTHFLLENSELDNWARERATSTYLVHKVIPMLPRLLCEELCSLNSGVDRLCFSVVWKMSEEGEIFDEKFTRTIIRSRCKLAYEHAQEMLENPDKEFAPDELPPISDGCTSTEISTKVQLLWNMAKKIRTKRQDNGALRLDQPKLKFALDPNTNMPTAVGVYVQRDANRLVEEYMLLANMRVAKKIEETFPETSVLRRHPPPKAKVLAEAVELCEKIGFPITATTSKLLSQGLRRFEGKNEVQSAINQVLSMMMMRPMQLAQYFCTGAVKSQSDYYHYALATPFYTHFTSPIRRYPDVMVHRLLSAACGYTPPPTLADVKEIAKICGHCNDKKTAAKTVSEASADTFFGLFVKHVGTLEEKGVVVAVLDASFDVLVFKYGVVKRVYVNRLDMARDPEFHENAAPPRLTLYWKSKDGVNPIVVQEITICTVVDVVLSALPEPTKYQAVIKMQPTAEAPKLSDLLAANVENLGTDGEASISNEDNVLDMRAETIFADLD</sequence>
<dbReference type="GO" id="GO:0046872">
    <property type="term" value="F:metal ion binding"/>
    <property type="evidence" value="ECO:0007669"/>
    <property type="project" value="UniProtKB-KW"/>
</dbReference>
<dbReference type="GO" id="GO:0008266">
    <property type="term" value="F:poly(U) RNA binding"/>
    <property type="evidence" value="ECO:0007669"/>
    <property type="project" value="UniProtKB-ARBA"/>
</dbReference>
<dbReference type="GO" id="GO:0010587">
    <property type="term" value="P:miRNA catabolic process"/>
    <property type="evidence" value="ECO:0007669"/>
    <property type="project" value="TreeGrafter"/>
</dbReference>
<evidence type="ECO:0000256" key="8">
    <source>
        <dbReference type="HAMAP-Rule" id="MF_03045"/>
    </source>
</evidence>
<accession>A0AAF3ET15</accession>
<keyword evidence="5 8" id="KW-0269">Exonuclease</keyword>
<dbReference type="InterPro" id="IPR012340">
    <property type="entry name" value="NA-bd_OB-fold"/>
</dbReference>
<feature type="binding site" evidence="8">
    <location>
        <position position="649"/>
    </location>
    <ligand>
        <name>Mg(2+)</name>
        <dbReference type="ChEBI" id="CHEBI:18420"/>
    </ligand>
</feature>
<keyword evidence="3 8" id="KW-0479">Metal-binding</keyword>
<feature type="compositionally biased region" description="Polar residues" evidence="9">
    <location>
        <begin position="238"/>
        <end position="259"/>
    </location>
</feature>
<dbReference type="InterPro" id="IPR041093">
    <property type="entry name" value="Dis3l2-like_C"/>
</dbReference>
<dbReference type="PANTHER" id="PTHR23355">
    <property type="entry name" value="RIBONUCLEASE"/>
    <property type="match status" value="1"/>
</dbReference>
<name>A0AAF3ET15_9BILA</name>
<dbReference type="Pfam" id="PF17849">
    <property type="entry name" value="OB_Dis3"/>
    <property type="match status" value="1"/>
</dbReference>
<dbReference type="GO" id="GO:0000175">
    <property type="term" value="F:3'-5'-RNA exonuclease activity"/>
    <property type="evidence" value="ECO:0007669"/>
    <property type="project" value="UniProtKB-UniRule"/>
</dbReference>
<dbReference type="SUPFAM" id="SSF50249">
    <property type="entry name" value="Nucleic acid-binding proteins"/>
    <property type="match status" value="2"/>
</dbReference>
<proteinExistence type="inferred from homology"/>
<feature type="compositionally biased region" description="Polar residues" evidence="9">
    <location>
        <begin position="449"/>
        <end position="480"/>
    </location>
</feature>
<comment type="cofactor">
    <cofactor evidence="8">
        <name>Mg(2+)</name>
        <dbReference type="ChEBI" id="CHEBI:18420"/>
    </cofactor>
    <cofactor evidence="8">
        <name>Mn(2+)</name>
        <dbReference type="ChEBI" id="CHEBI:29035"/>
    </cofactor>
</comment>
<keyword evidence="2 8" id="KW-0540">Nuclease</keyword>
<dbReference type="InterPro" id="IPR050180">
    <property type="entry name" value="RNR_Ribonuclease"/>
</dbReference>
<evidence type="ECO:0000256" key="2">
    <source>
        <dbReference type="ARBA" id="ARBA00022722"/>
    </source>
</evidence>
<dbReference type="Gene3D" id="2.40.50.700">
    <property type="match status" value="1"/>
</dbReference>
<evidence type="ECO:0000256" key="1">
    <source>
        <dbReference type="ARBA" id="ARBA00022490"/>
    </source>
</evidence>
<keyword evidence="4 8" id="KW-0378">Hydrolase</keyword>
<keyword evidence="6 8" id="KW-0460">Magnesium</keyword>
<evidence type="ECO:0000256" key="3">
    <source>
        <dbReference type="ARBA" id="ARBA00022723"/>
    </source>
</evidence>
<comment type="function">
    <text evidence="8">3'-5'-exoribonuclease that specifically recognizes RNAs polyuridylated at their 3' end and mediates their degradation. Component of an exosome-independent RNA degradation pathway that mediates degradation of cytoplasmic mRNAs that have been deadenylated and subsequently uridylated at their 3'.</text>
</comment>
<dbReference type="SMART" id="SM00955">
    <property type="entry name" value="RNB"/>
    <property type="match status" value="1"/>
</dbReference>
<dbReference type="HAMAP" id="MF_03045">
    <property type="entry name" value="DIS3L2"/>
    <property type="match status" value="1"/>
</dbReference>
<comment type="subcellular location">
    <subcellularLocation>
        <location evidence="8">Cytoplasm</location>
    </subcellularLocation>
    <subcellularLocation>
        <location evidence="8">Cytoplasm</location>
        <location evidence="8">P-body</location>
    </subcellularLocation>
</comment>
<dbReference type="PROSITE" id="PS01175">
    <property type="entry name" value="RIBONUCLEASE_II"/>
    <property type="match status" value="1"/>
</dbReference>
<dbReference type="GO" id="GO:0000932">
    <property type="term" value="C:P-body"/>
    <property type="evidence" value="ECO:0007669"/>
    <property type="project" value="UniProtKB-SubCell"/>
</dbReference>
<dbReference type="InterPro" id="IPR001900">
    <property type="entry name" value="RNase_II/R"/>
</dbReference>
<dbReference type="InterPro" id="IPR041505">
    <property type="entry name" value="Dis3_CSD2"/>
</dbReference>
<evidence type="ECO:0000256" key="4">
    <source>
        <dbReference type="ARBA" id="ARBA00022801"/>
    </source>
</evidence>
<keyword evidence="11" id="KW-1185">Reference proteome</keyword>
<dbReference type="Gene3D" id="2.40.50.690">
    <property type="match status" value="1"/>
</dbReference>
<evidence type="ECO:0000256" key="6">
    <source>
        <dbReference type="ARBA" id="ARBA00022842"/>
    </source>
</evidence>
<dbReference type="InterPro" id="IPR022966">
    <property type="entry name" value="RNase_II/R_CS"/>
</dbReference>
<protein>
    <recommendedName>
        <fullName evidence="8">DIS3-like exonuclease 2</fullName>
        <ecNumber evidence="8">3.1.13.-</ecNumber>
    </recommendedName>
</protein>
<evidence type="ECO:0000313" key="11">
    <source>
        <dbReference type="Proteomes" id="UP000887575"/>
    </source>
</evidence>
<dbReference type="Pfam" id="PF00773">
    <property type="entry name" value="RNB"/>
    <property type="match status" value="1"/>
</dbReference>
<organism evidence="11 12">
    <name type="scientific">Mesorhabditis belari</name>
    <dbReference type="NCBI Taxonomy" id="2138241"/>
    <lineage>
        <taxon>Eukaryota</taxon>
        <taxon>Metazoa</taxon>
        <taxon>Ecdysozoa</taxon>
        <taxon>Nematoda</taxon>
        <taxon>Chromadorea</taxon>
        <taxon>Rhabditida</taxon>
        <taxon>Rhabditina</taxon>
        <taxon>Rhabditomorpha</taxon>
        <taxon>Rhabditoidea</taxon>
        <taxon>Rhabditidae</taxon>
        <taxon>Mesorhabditinae</taxon>
        <taxon>Mesorhabditis</taxon>
    </lineage>
</organism>
<dbReference type="EC" id="3.1.13.-" evidence="8"/>
<dbReference type="WBParaSite" id="MBELARI_LOCUS17292">
    <property type="protein sequence ID" value="MBELARI_LOCUS17292"/>
    <property type="gene ID" value="MBELARI_LOCUS17292"/>
</dbReference>
<reference evidence="12" key="1">
    <citation type="submission" date="2024-02" db="UniProtKB">
        <authorList>
            <consortium name="WormBaseParasite"/>
        </authorList>
    </citation>
    <scope>IDENTIFICATION</scope>
</reference>
<dbReference type="PANTHER" id="PTHR23355:SF9">
    <property type="entry name" value="DIS3-LIKE EXONUCLEASE 2"/>
    <property type="match status" value="1"/>
</dbReference>
<feature type="compositionally biased region" description="Polar residues" evidence="9">
    <location>
        <begin position="214"/>
        <end position="224"/>
    </location>
</feature>
<dbReference type="Gene3D" id="2.40.50.140">
    <property type="entry name" value="Nucleic acid-binding proteins"/>
    <property type="match status" value="1"/>
</dbReference>
<dbReference type="FunFam" id="2.40.50.700:FF:000003">
    <property type="entry name" value="DIS3-like exonuclease 2"/>
    <property type="match status" value="1"/>
</dbReference>
<keyword evidence="7 8" id="KW-0694">RNA-binding</keyword>
<evidence type="ECO:0000259" key="10">
    <source>
        <dbReference type="SMART" id="SM00955"/>
    </source>
</evidence>
<feature type="region of interest" description="Disordered" evidence="9">
    <location>
        <begin position="205"/>
        <end position="263"/>
    </location>
</feature>
<comment type="similarity">
    <text evidence="8">Belongs to the RNR ribonuclease family. DIS3L2 subfamily.</text>
</comment>
<evidence type="ECO:0000256" key="7">
    <source>
        <dbReference type="ARBA" id="ARBA00022884"/>
    </source>
</evidence>